<proteinExistence type="predicted"/>
<reference evidence="2 3" key="1">
    <citation type="journal article" date="2019" name="Nat. Microbiol.">
        <title>Mediterranean grassland soil C-N compound turnover is dependent on rainfall and depth, and is mediated by genomically divergent microorganisms.</title>
        <authorList>
            <person name="Diamond S."/>
            <person name="Andeer P.F."/>
            <person name="Li Z."/>
            <person name="Crits-Christoph A."/>
            <person name="Burstein D."/>
            <person name="Anantharaman K."/>
            <person name="Lane K.R."/>
            <person name="Thomas B.C."/>
            <person name="Pan C."/>
            <person name="Northen T.R."/>
            <person name="Banfield J.F."/>
        </authorList>
    </citation>
    <scope>NUCLEOTIDE SEQUENCE [LARGE SCALE GENOMIC DNA]</scope>
    <source>
        <strain evidence="2">NP_6</strain>
    </source>
</reference>
<feature type="domain" description="BioF2-like acetyltransferase" evidence="1">
    <location>
        <begin position="192"/>
        <end position="314"/>
    </location>
</feature>
<sequence>MRRRCGGPPVHVLQRESPRRHRLRLRGAGRVSPALRVEVYAEDKKAVWDEFVRTSKNGTFLFFRDYMDYHRDRFADHSLLISRPDGDLLSLLPAHRVGDTLVSHGGLTYGGFITDDRMGSVLMLDVFASAVAFSTAQGIRRLVYKTIPHIYHRLPAEEDRYALLRFGASLVRRDVLTVTRPGGPGRLQERRARGIRKAASRGIRVDACEDYEGFWRILEWNLSSVHEARPVHSLAEIRRLRARFPENIRLYAAFLDSALIAGTVIYETPTAAHAQYIASSEAGRSGHALDLVFHHLLDAVYRDKPYFDFGSSTENEGRDLNAGLIEFKEGFGARAVVHDFYELRTER</sequence>
<name>A0A537J2E2_9BACT</name>
<comment type="caution">
    <text evidence="2">The sequence shown here is derived from an EMBL/GenBank/DDBJ whole genome shotgun (WGS) entry which is preliminary data.</text>
</comment>
<protein>
    <submittedName>
        <fullName evidence="2">GNAT family N-acetyltransferase</fullName>
    </submittedName>
</protein>
<dbReference type="InterPro" id="IPR038740">
    <property type="entry name" value="BioF2-like_GNAT_dom"/>
</dbReference>
<dbReference type="SUPFAM" id="SSF55729">
    <property type="entry name" value="Acyl-CoA N-acyltransferases (Nat)"/>
    <property type="match status" value="1"/>
</dbReference>
<dbReference type="AlphaFoldDB" id="A0A537J2E2"/>
<accession>A0A537J2E2</accession>
<dbReference type="Proteomes" id="UP000318093">
    <property type="component" value="Unassembled WGS sequence"/>
</dbReference>
<organism evidence="2 3">
    <name type="scientific">Candidatus Segetimicrobium genomatis</name>
    <dbReference type="NCBI Taxonomy" id="2569760"/>
    <lineage>
        <taxon>Bacteria</taxon>
        <taxon>Bacillati</taxon>
        <taxon>Candidatus Sysuimicrobiota</taxon>
        <taxon>Candidatus Sysuimicrobiia</taxon>
        <taxon>Candidatus Sysuimicrobiales</taxon>
        <taxon>Candidatus Segetimicrobiaceae</taxon>
        <taxon>Candidatus Segetimicrobium</taxon>
    </lineage>
</organism>
<dbReference type="EMBL" id="VBAN01000481">
    <property type="protein sequence ID" value="TMI77731.1"/>
    <property type="molecule type" value="Genomic_DNA"/>
</dbReference>
<dbReference type="Gene3D" id="3.40.630.30">
    <property type="match status" value="1"/>
</dbReference>
<evidence type="ECO:0000259" key="1">
    <source>
        <dbReference type="Pfam" id="PF13480"/>
    </source>
</evidence>
<keyword evidence="2" id="KW-0808">Transferase</keyword>
<dbReference type="InterPro" id="IPR016181">
    <property type="entry name" value="Acyl_CoA_acyltransferase"/>
</dbReference>
<dbReference type="GO" id="GO:0016740">
    <property type="term" value="F:transferase activity"/>
    <property type="evidence" value="ECO:0007669"/>
    <property type="project" value="UniProtKB-KW"/>
</dbReference>
<dbReference type="Pfam" id="PF13480">
    <property type="entry name" value="Acetyltransf_6"/>
    <property type="match status" value="1"/>
</dbReference>
<evidence type="ECO:0000313" key="3">
    <source>
        <dbReference type="Proteomes" id="UP000318093"/>
    </source>
</evidence>
<evidence type="ECO:0000313" key="2">
    <source>
        <dbReference type="EMBL" id="TMI77731.1"/>
    </source>
</evidence>
<gene>
    <name evidence="2" type="ORF">E6H03_13380</name>
</gene>